<evidence type="ECO:0000256" key="8">
    <source>
        <dbReference type="ARBA" id="ARBA00075603"/>
    </source>
</evidence>
<comment type="similarity">
    <text evidence="2">Belongs to the acyl-CoA dehydrogenase family.</text>
</comment>
<evidence type="ECO:0000313" key="11">
    <source>
        <dbReference type="Proteomes" id="UP000332594"/>
    </source>
</evidence>
<organism evidence="10 11">
    <name type="scientific">Raoultella terrigena</name>
    <name type="common">Klebsiella terrigena</name>
    <dbReference type="NCBI Taxonomy" id="577"/>
    <lineage>
        <taxon>Bacteria</taxon>
        <taxon>Pseudomonadati</taxon>
        <taxon>Pseudomonadota</taxon>
        <taxon>Gammaproteobacteria</taxon>
        <taxon>Enterobacterales</taxon>
        <taxon>Enterobacteriaceae</taxon>
        <taxon>Klebsiella/Raoultella group</taxon>
        <taxon>Raoultella</taxon>
    </lineage>
</organism>
<protein>
    <recommendedName>
        <fullName evidence="7">3-sulfinopropanoyl-CoA desulfinase</fullName>
        <ecNumber evidence="6">3.13.1.4</ecNumber>
    </recommendedName>
    <alternativeName>
        <fullName evidence="8">3-sulfinopropionyl coenzyme A desulfinase</fullName>
    </alternativeName>
</protein>
<gene>
    <name evidence="10" type="ORF">NCTC13038_03809</name>
</gene>
<evidence type="ECO:0000313" key="10">
    <source>
        <dbReference type="EMBL" id="VFS77960.1"/>
    </source>
</evidence>
<evidence type="ECO:0000256" key="4">
    <source>
        <dbReference type="ARBA" id="ARBA00022827"/>
    </source>
</evidence>
<evidence type="ECO:0000256" key="6">
    <source>
        <dbReference type="ARBA" id="ARBA00066461"/>
    </source>
</evidence>
<dbReference type="PANTHER" id="PTHR43884">
    <property type="entry name" value="ACYL-COA DEHYDROGENASE"/>
    <property type="match status" value="1"/>
</dbReference>
<name>A0A485BXD6_RAOTE</name>
<keyword evidence="4" id="KW-0274">FAD</keyword>
<comment type="catalytic activity">
    <reaction evidence="5">
        <text>3-sulfinopropanoyl-CoA + H2O = propanoyl-CoA + sulfite + H(+)</text>
        <dbReference type="Rhea" id="RHEA:41624"/>
        <dbReference type="ChEBI" id="CHEBI:15377"/>
        <dbReference type="ChEBI" id="CHEBI:15378"/>
        <dbReference type="ChEBI" id="CHEBI:17359"/>
        <dbReference type="ChEBI" id="CHEBI:57392"/>
        <dbReference type="ChEBI" id="CHEBI:78349"/>
        <dbReference type="EC" id="3.13.1.4"/>
    </reaction>
    <physiologicalReaction direction="left-to-right" evidence="5">
        <dbReference type="Rhea" id="RHEA:41625"/>
    </physiologicalReaction>
</comment>
<accession>A0A485BXD6</accession>
<dbReference type="EMBL" id="CAADJG010000002">
    <property type="protein sequence ID" value="VFS77960.1"/>
    <property type="molecule type" value="Genomic_DNA"/>
</dbReference>
<dbReference type="InterPro" id="IPR036250">
    <property type="entry name" value="AcylCo_DH-like_C"/>
</dbReference>
<comment type="cofactor">
    <cofactor evidence="1">
        <name>FAD</name>
        <dbReference type="ChEBI" id="CHEBI:57692"/>
    </cofactor>
</comment>
<keyword evidence="3" id="KW-0285">Flavoprotein</keyword>
<evidence type="ECO:0000256" key="2">
    <source>
        <dbReference type="ARBA" id="ARBA00009347"/>
    </source>
</evidence>
<proteinExistence type="inferred from homology"/>
<dbReference type="SUPFAM" id="SSF47203">
    <property type="entry name" value="Acyl-CoA dehydrogenase C-terminal domain-like"/>
    <property type="match status" value="1"/>
</dbReference>
<dbReference type="AlphaFoldDB" id="A0A485BXD6"/>
<dbReference type="GO" id="GO:0003995">
    <property type="term" value="F:acyl-CoA dehydrogenase activity"/>
    <property type="evidence" value="ECO:0007669"/>
    <property type="project" value="TreeGrafter"/>
</dbReference>
<evidence type="ECO:0000256" key="7">
    <source>
        <dbReference type="ARBA" id="ARBA00068311"/>
    </source>
</evidence>
<evidence type="ECO:0000256" key="1">
    <source>
        <dbReference type="ARBA" id="ARBA00001974"/>
    </source>
</evidence>
<evidence type="ECO:0000256" key="3">
    <source>
        <dbReference type="ARBA" id="ARBA00022630"/>
    </source>
</evidence>
<evidence type="ECO:0000259" key="9">
    <source>
        <dbReference type="Pfam" id="PF00441"/>
    </source>
</evidence>
<reference evidence="10 11" key="1">
    <citation type="submission" date="2019-03" db="EMBL/GenBank/DDBJ databases">
        <authorList>
            <consortium name="Pathogen Informatics"/>
        </authorList>
    </citation>
    <scope>NUCLEOTIDE SEQUENCE [LARGE SCALE GENOMIC DNA]</scope>
    <source>
        <strain evidence="10 11">NCTC13038</strain>
    </source>
</reference>
<dbReference type="InterPro" id="IPR009075">
    <property type="entry name" value="AcylCo_DH/oxidase_C"/>
</dbReference>
<dbReference type="EC" id="3.13.1.4" evidence="6"/>
<dbReference type="FunFam" id="1.20.140.10:FF:000004">
    <property type="entry name" value="Acyl-CoA dehydrogenase FadE25"/>
    <property type="match status" value="1"/>
</dbReference>
<dbReference type="Gene3D" id="1.20.140.10">
    <property type="entry name" value="Butyryl-CoA Dehydrogenase, subunit A, domain 3"/>
    <property type="match status" value="1"/>
</dbReference>
<evidence type="ECO:0000256" key="5">
    <source>
        <dbReference type="ARBA" id="ARBA00052938"/>
    </source>
</evidence>
<dbReference type="Proteomes" id="UP000332594">
    <property type="component" value="Unassembled WGS sequence"/>
</dbReference>
<dbReference type="Pfam" id="PF00441">
    <property type="entry name" value="Acyl-CoA_dh_1"/>
    <property type="match status" value="1"/>
</dbReference>
<keyword evidence="10" id="KW-0560">Oxidoreductase</keyword>
<sequence>MMSVLNKGRVGIGALAVGIARAGLEAAIEYAKQREQFGKPIADFQGVQFMLADIAKDTEAARLLVHSAAYKIDTDAPDTSIACSMAKCFAGDAAVQHSGNAVQIFGGGGYIRGVEVERLYRDAKINPNL</sequence>
<feature type="domain" description="Acyl-CoA dehydrogenase/oxidase C-terminal" evidence="9">
    <location>
        <begin position="1"/>
        <end position="126"/>
    </location>
</feature>
<dbReference type="PANTHER" id="PTHR43884:SF12">
    <property type="entry name" value="ISOVALERYL-COA DEHYDROGENASE, MITOCHONDRIAL-RELATED"/>
    <property type="match status" value="1"/>
</dbReference>